<evidence type="ECO:0000313" key="3">
    <source>
        <dbReference type="EMBL" id="KND91567.1"/>
    </source>
</evidence>
<feature type="non-terminal residue" evidence="3">
    <location>
        <position position="1"/>
    </location>
</feature>
<dbReference type="EMBL" id="LFRF01000008">
    <property type="protein sequence ID" value="KND91567.1"/>
    <property type="molecule type" value="Genomic_DNA"/>
</dbReference>
<sequence>WQHRNGSRKAALSISNAPFNRVGVGETRNGVFLRSANHRTCFHAHAGRLSVCLQSLPPVAMATSTPSGVFTPDEPGALGLDEVLQQVAQDDQEEWEYEYSTTETETYYLTVELSYPEFKERTTRAPHHSRGGYYKNWQDQSSADPATVITRAKQGNEGALSDDDNDDEPEVEGEDDDGAQHLDPVLEAKGKAVDTGYIINEKEKEKGQERGGGDDEEEDEGDSKEDIQILDLHSHNPIISYRGRVFEGQWAEVIGTEAILANHDEENPLPALRNLAEGVDILGASASRIMTTEKVPKPKVPDEDALAPIREEWNIRIPPGKDRTGERALQIRFLENLIALKKKRGEKDQVTVYATDGAGKNWNDRQGPDYKPRLRKKAAPGDEIEDGEGGRRGRRGAAGRRRARGGRRRRGARSGAESPTDMLVLSTPTPSQWDDLSRPDDDFEPPDFDEDDEDGDDSGEEEAEDVSMAGYD</sequence>
<feature type="compositionally biased region" description="Acidic residues" evidence="1">
    <location>
        <begin position="441"/>
        <end position="465"/>
    </location>
</feature>
<organism evidence="3 4">
    <name type="scientific">Tolypocladium ophioglossoides (strain CBS 100239)</name>
    <name type="common">Snaketongue truffleclub</name>
    <name type="synonym">Elaphocordyceps ophioglossoides</name>
    <dbReference type="NCBI Taxonomy" id="1163406"/>
    <lineage>
        <taxon>Eukaryota</taxon>
        <taxon>Fungi</taxon>
        <taxon>Dikarya</taxon>
        <taxon>Ascomycota</taxon>
        <taxon>Pezizomycotina</taxon>
        <taxon>Sordariomycetes</taxon>
        <taxon>Hypocreomycetidae</taxon>
        <taxon>Hypocreales</taxon>
        <taxon>Ophiocordycipitaceae</taxon>
        <taxon>Tolypocladium</taxon>
    </lineage>
</organism>
<feature type="compositionally biased region" description="Basic and acidic residues" evidence="1">
    <location>
        <begin position="362"/>
        <end position="372"/>
    </location>
</feature>
<feature type="domain" description="Transcription factor TFIIIC triple barrel" evidence="2">
    <location>
        <begin position="102"/>
        <end position="293"/>
    </location>
</feature>
<comment type="caution">
    <text evidence="3">The sequence shown here is derived from an EMBL/GenBank/DDBJ whole genome shotgun (WGS) entry which is preliminary data.</text>
</comment>
<dbReference type="InterPro" id="IPR019481">
    <property type="entry name" value="TFIIIC_triple_barrel"/>
</dbReference>
<dbReference type="OrthoDB" id="1877767at2759"/>
<proteinExistence type="predicted"/>
<dbReference type="Proteomes" id="UP000036947">
    <property type="component" value="Unassembled WGS sequence"/>
</dbReference>
<evidence type="ECO:0000256" key="1">
    <source>
        <dbReference type="SAM" id="MobiDB-lite"/>
    </source>
</evidence>
<evidence type="ECO:0000313" key="4">
    <source>
        <dbReference type="Proteomes" id="UP000036947"/>
    </source>
</evidence>
<feature type="region of interest" description="Disordered" evidence="1">
    <location>
        <begin position="120"/>
        <end position="141"/>
    </location>
</feature>
<feature type="compositionally biased region" description="Basic and acidic residues" evidence="1">
    <location>
        <begin position="178"/>
        <end position="192"/>
    </location>
</feature>
<name>A0A0L0NBQ4_TOLOC</name>
<feature type="region of interest" description="Disordered" evidence="1">
    <location>
        <begin position="153"/>
        <end position="224"/>
    </location>
</feature>
<keyword evidence="4" id="KW-1185">Reference proteome</keyword>
<dbReference type="STRING" id="1163406.A0A0L0NBQ4"/>
<dbReference type="AlphaFoldDB" id="A0A0L0NBQ4"/>
<reference evidence="3 4" key="1">
    <citation type="journal article" date="2015" name="BMC Genomics">
        <title>The genome of the truffle-parasite Tolypocladium ophioglossoides and the evolution of antifungal peptaibiotics.</title>
        <authorList>
            <person name="Quandt C.A."/>
            <person name="Bushley K.E."/>
            <person name="Spatafora J.W."/>
        </authorList>
    </citation>
    <scope>NUCLEOTIDE SEQUENCE [LARGE SCALE GENOMIC DNA]</scope>
    <source>
        <strain evidence="3 4">CBS 100239</strain>
    </source>
</reference>
<evidence type="ECO:0000259" key="2">
    <source>
        <dbReference type="Pfam" id="PF10419"/>
    </source>
</evidence>
<dbReference type="Gene3D" id="2.60.40.4370">
    <property type="match status" value="1"/>
</dbReference>
<gene>
    <name evidence="3" type="ORF">TOPH_03650</name>
</gene>
<feature type="region of interest" description="Disordered" evidence="1">
    <location>
        <begin position="357"/>
        <end position="472"/>
    </location>
</feature>
<feature type="compositionally biased region" description="Acidic residues" evidence="1">
    <location>
        <begin position="214"/>
        <end position="223"/>
    </location>
</feature>
<feature type="compositionally biased region" description="Basic residues" evidence="1">
    <location>
        <begin position="392"/>
        <end position="412"/>
    </location>
</feature>
<protein>
    <recommendedName>
        <fullName evidence="2">Transcription factor TFIIIC triple barrel domain-containing protein</fullName>
    </recommendedName>
</protein>
<feature type="compositionally biased region" description="Acidic residues" evidence="1">
    <location>
        <begin position="160"/>
        <end position="177"/>
    </location>
</feature>
<accession>A0A0L0NBQ4</accession>
<dbReference type="Pfam" id="PF10419">
    <property type="entry name" value="TFIIIC_sub6"/>
    <property type="match status" value="1"/>
</dbReference>
<feature type="compositionally biased region" description="Basic and acidic residues" evidence="1">
    <location>
        <begin position="200"/>
        <end position="213"/>
    </location>
</feature>